<evidence type="ECO:0000313" key="2">
    <source>
        <dbReference type="Proteomes" id="UP000076154"/>
    </source>
</evidence>
<organism evidence="1 2">
    <name type="scientific">Hypsizygus marmoreus</name>
    <name type="common">White beech mushroom</name>
    <name type="synonym">Agaricus marmoreus</name>
    <dbReference type="NCBI Taxonomy" id="39966"/>
    <lineage>
        <taxon>Eukaryota</taxon>
        <taxon>Fungi</taxon>
        <taxon>Dikarya</taxon>
        <taxon>Basidiomycota</taxon>
        <taxon>Agaricomycotina</taxon>
        <taxon>Agaricomycetes</taxon>
        <taxon>Agaricomycetidae</taxon>
        <taxon>Agaricales</taxon>
        <taxon>Tricholomatineae</taxon>
        <taxon>Lyophyllaceae</taxon>
        <taxon>Hypsizygus</taxon>
    </lineage>
</organism>
<name>A0A369JUA4_HYPMA</name>
<proteinExistence type="predicted"/>
<dbReference type="AlphaFoldDB" id="A0A369JUA4"/>
<evidence type="ECO:0000313" key="1">
    <source>
        <dbReference type="EMBL" id="RDB25909.1"/>
    </source>
</evidence>
<comment type="caution">
    <text evidence="1">The sequence shown here is derived from an EMBL/GenBank/DDBJ whole genome shotgun (WGS) entry which is preliminary data.</text>
</comment>
<dbReference type="Proteomes" id="UP000076154">
    <property type="component" value="Unassembled WGS sequence"/>
</dbReference>
<dbReference type="InParanoid" id="A0A369JUA4"/>
<accession>A0A369JUA4</accession>
<sequence length="210" mass="24273">MTEVFDLAHVFNHISLEPPNRDLTVEGEDLSPEPFKSQPPPQILNLITPQLLTQDGTLFDALFDIPHPVFCPLVFQRLEFAQAEYINALDIRDTLWVEEMLVEMELRRQQGGPTLASRGRHIGQDSLLRIRILIQRACLALSYIECSCIRWGLSVDFNGLRKTRFSIYPRTHPRNLLEPYLRKSGPNYPVFSDYEDQSLEELIMGFGDNW</sequence>
<protein>
    <submittedName>
        <fullName evidence="1">Uncharacterized protein</fullName>
    </submittedName>
</protein>
<reference evidence="1" key="1">
    <citation type="submission" date="2018-04" db="EMBL/GenBank/DDBJ databases">
        <title>Whole genome sequencing of Hypsizygus marmoreus.</title>
        <authorList>
            <person name="Choi I.-G."/>
            <person name="Min B."/>
            <person name="Kim J.-G."/>
            <person name="Kim S."/>
            <person name="Oh Y.-L."/>
            <person name="Kong W.-S."/>
            <person name="Park H."/>
            <person name="Jeong J."/>
            <person name="Song E.-S."/>
        </authorList>
    </citation>
    <scope>NUCLEOTIDE SEQUENCE [LARGE SCALE GENOMIC DNA]</scope>
    <source>
        <strain evidence="1">51987-8</strain>
    </source>
</reference>
<dbReference type="EMBL" id="LUEZ02000040">
    <property type="protein sequence ID" value="RDB25909.1"/>
    <property type="molecule type" value="Genomic_DNA"/>
</dbReference>
<keyword evidence="2" id="KW-1185">Reference proteome</keyword>
<gene>
    <name evidence="1" type="ORF">Hypma_006364</name>
</gene>